<protein>
    <submittedName>
        <fullName evidence="1">Uncharacterized protein</fullName>
    </submittedName>
</protein>
<proteinExistence type="predicted"/>
<evidence type="ECO:0000313" key="2">
    <source>
        <dbReference type="Proteomes" id="UP000553632"/>
    </source>
</evidence>
<keyword evidence="2" id="KW-1185">Reference proteome</keyword>
<dbReference type="Proteomes" id="UP000553632">
    <property type="component" value="Unassembled WGS sequence"/>
</dbReference>
<comment type="caution">
    <text evidence="1">The sequence shown here is derived from an EMBL/GenBank/DDBJ whole genome shotgun (WGS) entry which is preliminary data.</text>
</comment>
<sequence length="141" mass="16344">VRWRMWISLEMPIPAEGFKISRLSTVFRNHIPSKRMKFDMGRLRELEERASRDLPDPAKNWTDDYLAGICDQQLHSYLSYIALKEGFLTEDDSIFTPVFMWLVGGRIIPSNPDQLKPFNTPYSRLSYGESTLHGEPVASFC</sequence>
<evidence type="ECO:0000313" key="1">
    <source>
        <dbReference type="EMBL" id="KAF4714826.1"/>
    </source>
</evidence>
<accession>A0A7J6R4H2</accession>
<dbReference type="AlphaFoldDB" id="A0A7J6R4H2"/>
<organism evidence="1 2">
    <name type="scientific">Perkinsus olseni</name>
    <name type="common">Perkinsus atlanticus</name>
    <dbReference type="NCBI Taxonomy" id="32597"/>
    <lineage>
        <taxon>Eukaryota</taxon>
        <taxon>Sar</taxon>
        <taxon>Alveolata</taxon>
        <taxon>Perkinsozoa</taxon>
        <taxon>Perkinsea</taxon>
        <taxon>Perkinsida</taxon>
        <taxon>Perkinsidae</taxon>
        <taxon>Perkinsus</taxon>
    </lineage>
</organism>
<gene>
    <name evidence="1" type="ORF">FOZ63_010551</name>
</gene>
<feature type="non-terminal residue" evidence="1">
    <location>
        <position position="1"/>
    </location>
</feature>
<dbReference type="EMBL" id="JABANO010028647">
    <property type="protein sequence ID" value="KAF4714826.1"/>
    <property type="molecule type" value="Genomic_DNA"/>
</dbReference>
<name>A0A7J6R4H2_PEROL</name>
<reference evidence="1 2" key="1">
    <citation type="submission" date="2020-04" db="EMBL/GenBank/DDBJ databases">
        <title>Perkinsus olseni comparative genomics.</title>
        <authorList>
            <person name="Bogema D.R."/>
        </authorList>
    </citation>
    <scope>NUCLEOTIDE SEQUENCE [LARGE SCALE GENOMIC DNA]</scope>
    <source>
        <strain evidence="1 2">ATCC PRA-207</strain>
    </source>
</reference>